<dbReference type="CDD" id="cd03013">
    <property type="entry name" value="PRX5_like"/>
    <property type="match status" value="1"/>
</dbReference>
<sequence length="165" mass="17072">MIQPGDVIPAIPVKHVTAAGVTDETADKVLGGGRVVFFAVPGAFTPTCHANHLPGFVDNASKFSAAGVDRIVCGATNDHHVLKAWAEATGALGSIEFLSDGNGALAKAMGLDKDLSKAGMGTRFSRLAMIIDNGRVERLFLQEEPGVTTSGAPSVLMALETARSK</sequence>
<dbReference type="STRING" id="665118.SAMN02983003_3286"/>
<comment type="catalytic activity">
    <reaction evidence="4">
        <text>a hydroperoxide + 2 glutathione = an alcohol + glutathione disulfide + H2O</text>
        <dbReference type="Rhea" id="RHEA:62632"/>
        <dbReference type="ChEBI" id="CHEBI:15377"/>
        <dbReference type="ChEBI" id="CHEBI:30879"/>
        <dbReference type="ChEBI" id="CHEBI:35924"/>
        <dbReference type="ChEBI" id="CHEBI:57925"/>
        <dbReference type="ChEBI" id="CHEBI:58297"/>
        <dbReference type="EC" id="1.11.1.27"/>
    </reaction>
</comment>
<dbReference type="InterPro" id="IPR037944">
    <property type="entry name" value="PRX5-like"/>
</dbReference>
<keyword evidence="2 4" id="KW-0560">Oxidoreductase</keyword>
<comment type="similarity">
    <text evidence="4">Belongs to the peroxiredoxin family. Prx5 subfamily.</text>
</comment>
<evidence type="ECO:0000313" key="6">
    <source>
        <dbReference type="EMBL" id="SFZ86112.1"/>
    </source>
</evidence>
<dbReference type="GO" id="GO:0034599">
    <property type="term" value="P:cellular response to oxidative stress"/>
    <property type="evidence" value="ECO:0007669"/>
    <property type="project" value="InterPro"/>
</dbReference>
<protein>
    <recommendedName>
        <fullName evidence="4">Glutathione-dependent peroxiredoxin</fullName>
        <ecNumber evidence="4">1.11.1.27</ecNumber>
    </recommendedName>
</protein>
<accession>A0A1K2I1A9</accession>
<dbReference type="GO" id="GO:0005737">
    <property type="term" value="C:cytoplasm"/>
    <property type="evidence" value="ECO:0007669"/>
    <property type="project" value="TreeGrafter"/>
</dbReference>
<evidence type="ECO:0000256" key="2">
    <source>
        <dbReference type="ARBA" id="ARBA00023002"/>
    </source>
</evidence>
<dbReference type="Gene3D" id="3.40.30.10">
    <property type="entry name" value="Glutaredoxin"/>
    <property type="match status" value="1"/>
</dbReference>
<evidence type="ECO:0000256" key="1">
    <source>
        <dbReference type="ARBA" id="ARBA00022559"/>
    </source>
</evidence>
<dbReference type="PROSITE" id="PS51352">
    <property type="entry name" value="THIOREDOXIN_2"/>
    <property type="match status" value="1"/>
</dbReference>
<proteinExistence type="inferred from homology"/>
<evidence type="ECO:0000259" key="5">
    <source>
        <dbReference type="PROSITE" id="PS51352"/>
    </source>
</evidence>
<dbReference type="Proteomes" id="UP000183447">
    <property type="component" value="Unassembled WGS sequence"/>
</dbReference>
<evidence type="ECO:0000256" key="4">
    <source>
        <dbReference type="RuleBase" id="RU366011"/>
    </source>
</evidence>
<dbReference type="RefSeq" id="WP_244545361.1">
    <property type="nucleotide sequence ID" value="NZ_FPKU01000003.1"/>
</dbReference>
<gene>
    <name evidence="6" type="ORF">SAMN02983003_3286</name>
</gene>
<organism evidence="6 7">
    <name type="scientific">Devosia enhydra</name>
    <dbReference type="NCBI Taxonomy" id="665118"/>
    <lineage>
        <taxon>Bacteria</taxon>
        <taxon>Pseudomonadati</taxon>
        <taxon>Pseudomonadota</taxon>
        <taxon>Alphaproteobacteria</taxon>
        <taxon>Hyphomicrobiales</taxon>
        <taxon>Devosiaceae</taxon>
        <taxon>Devosia</taxon>
    </lineage>
</organism>
<dbReference type="InterPro" id="IPR013740">
    <property type="entry name" value="Redoxin"/>
</dbReference>
<dbReference type="EC" id="1.11.1.27" evidence="4"/>
<reference evidence="6 7" key="1">
    <citation type="submission" date="2016-11" db="EMBL/GenBank/DDBJ databases">
        <authorList>
            <person name="Jaros S."/>
            <person name="Januszkiewicz K."/>
            <person name="Wedrychowicz H."/>
        </authorList>
    </citation>
    <scope>NUCLEOTIDE SEQUENCE [LARGE SCALE GENOMIC DNA]</scope>
    <source>
        <strain evidence="6 7">ATCC 23634</strain>
    </source>
</reference>
<dbReference type="SUPFAM" id="SSF52833">
    <property type="entry name" value="Thioredoxin-like"/>
    <property type="match status" value="1"/>
</dbReference>
<feature type="active site" description="Cysteine sulfenic acid (-SOH) intermediate" evidence="3">
    <location>
        <position position="48"/>
    </location>
</feature>
<keyword evidence="4" id="KW-0676">Redox-active center</keyword>
<dbReference type="GO" id="GO:0042744">
    <property type="term" value="P:hydrogen peroxide catabolic process"/>
    <property type="evidence" value="ECO:0007669"/>
    <property type="project" value="TreeGrafter"/>
</dbReference>
<dbReference type="InterPro" id="IPR013766">
    <property type="entry name" value="Thioredoxin_domain"/>
</dbReference>
<dbReference type="EMBL" id="FPKU01000003">
    <property type="protein sequence ID" value="SFZ86112.1"/>
    <property type="molecule type" value="Genomic_DNA"/>
</dbReference>
<dbReference type="InterPro" id="IPR036249">
    <property type="entry name" value="Thioredoxin-like_sf"/>
</dbReference>
<dbReference type="AlphaFoldDB" id="A0A1K2I1A9"/>
<keyword evidence="7" id="KW-1185">Reference proteome</keyword>
<evidence type="ECO:0000256" key="3">
    <source>
        <dbReference type="PIRSR" id="PIRSR637944-1"/>
    </source>
</evidence>
<dbReference type="GO" id="GO:0008379">
    <property type="term" value="F:thioredoxin peroxidase activity"/>
    <property type="evidence" value="ECO:0007669"/>
    <property type="project" value="InterPro"/>
</dbReference>
<keyword evidence="1 4" id="KW-0575">Peroxidase</keyword>
<comment type="function">
    <text evidence="4">Thiol-specific peroxidase that catalyzes the reduction of hydrogen peroxide and organic hydroperoxides to water and alcohols, respectively. Plays a role in cell protection against oxidative stress by detoxifying peroxides.</text>
</comment>
<dbReference type="Pfam" id="PF08534">
    <property type="entry name" value="Redoxin"/>
    <property type="match status" value="1"/>
</dbReference>
<name>A0A1K2I1A9_9HYPH</name>
<keyword evidence="4" id="KW-0049">Antioxidant</keyword>
<evidence type="ECO:0000313" key="7">
    <source>
        <dbReference type="Proteomes" id="UP000183447"/>
    </source>
</evidence>
<dbReference type="GO" id="GO:0045454">
    <property type="term" value="P:cell redox homeostasis"/>
    <property type="evidence" value="ECO:0007669"/>
    <property type="project" value="TreeGrafter"/>
</dbReference>
<feature type="domain" description="Thioredoxin" evidence="5">
    <location>
        <begin position="2"/>
        <end position="164"/>
    </location>
</feature>
<dbReference type="PANTHER" id="PTHR10430">
    <property type="entry name" value="PEROXIREDOXIN"/>
    <property type="match status" value="1"/>
</dbReference>
<dbReference type="PANTHER" id="PTHR10430:SF16">
    <property type="entry name" value="PEROXIREDOXIN-5, MITOCHONDRIAL"/>
    <property type="match status" value="1"/>
</dbReference>